<comment type="similarity">
    <text evidence="3">Belongs to the UbiH/COQ6 family.</text>
</comment>
<keyword evidence="4" id="KW-0285">Flavoprotein</keyword>
<proteinExistence type="inferred from homology"/>
<dbReference type="Proteomes" id="UP001431221">
    <property type="component" value="Unassembled WGS sequence"/>
</dbReference>
<comment type="caution">
    <text evidence="10">The sequence shown here is derived from an EMBL/GenBank/DDBJ whole genome shotgun (WGS) entry which is preliminary data.</text>
</comment>
<evidence type="ECO:0000256" key="3">
    <source>
        <dbReference type="ARBA" id="ARBA00005349"/>
    </source>
</evidence>
<keyword evidence="7" id="KW-0503">Monooxygenase</keyword>
<evidence type="ECO:0000256" key="8">
    <source>
        <dbReference type="SAM" id="MobiDB-lite"/>
    </source>
</evidence>
<accession>A0ABT0GPQ6</accession>
<keyword evidence="6" id="KW-0560">Oxidoreductase</keyword>
<gene>
    <name evidence="10" type="ORF">M0H32_04485</name>
</gene>
<sequence length="409" mass="44103">MAQTNQPDIFDIAVVGGGPSGRIAALTLAQAGFSCALFAPPSAKPDGRTTALWQQSIDLLRDIGIWAEIEATAAPLKKMRMIDGTGRLLRAPEVTFDSSELGMEEFGFNILNSNLNAVLEIFCDKQENLTIVGESVEAACFDGSCARLTTRDGQSVSARLAVAADGRNSFLRETAGIDVKRWSYPQVAVVLNLEHRLPHQHVSTEFHTATGPFTLVPLPGRQSALVCVETEDGAAKLLAMKQEQLERELERRSHSIVGAFKLASKPQSFPLSGMNAKTLTGERLALIGETAHVFPPIGAQGLNLSLRDILDLRDILLSARVRQADPGSTAVLSAYEAKRRGDIKTRTNAVDLLNRSLLTSFLPVQAARSTGLYLAGKFGPLRRLLMHEGMTPGSSFRPGRPAGRPPVNS</sequence>
<dbReference type="RefSeq" id="WP_248151201.1">
    <property type="nucleotide sequence ID" value="NZ_JALNMJ010000002.1"/>
</dbReference>
<dbReference type="PRINTS" id="PR00420">
    <property type="entry name" value="RNGMNOXGNASE"/>
</dbReference>
<evidence type="ECO:0000256" key="5">
    <source>
        <dbReference type="ARBA" id="ARBA00022827"/>
    </source>
</evidence>
<evidence type="ECO:0000256" key="4">
    <source>
        <dbReference type="ARBA" id="ARBA00022630"/>
    </source>
</evidence>
<evidence type="ECO:0000313" key="10">
    <source>
        <dbReference type="EMBL" id="MCK7611408.1"/>
    </source>
</evidence>
<evidence type="ECO:0000256" key="2">
    <source>
        <dbReference type="ARBA" id="ARBA00004749"/>
    </source>
</evidence>
<evidence type="ECO:0000313" key="11">
    <source>
        <dbReference type="Proteomes" id="UP001431221"/>
    </source>
</evidence>
<evidence type="ECO:0000256" key="6">
    <source>
        <dbReference type="ARBA" id="ARBA00023002"/>
    </source>
</evidence>
<keyword evidence="11" id="KW-1185">Reference proteome</keyword>
<dbReference type="Gene3D" id="3.50.50.60">
    <property type="entry name" value="FAD/NAD(P)-binding domain"/>
    <property type="match status" value="2"/>
</dbReference>
<organism evidence="10 11">
    <name type="scientific">Roseibium sediminicola</name>
    <dbReference type="NCBI Taxonomy" id="2933272"/>
    <lineage>
        <taxon>Bacteria</taxon>
        <taxon>Pseudomonadati</taxon>
        <taxon>Pseudomonadota</taxon>
        <taxon>Alphaproteobacteria</taxon>
        <taxon>Hyphomicrobiales</taxon>
        <taxon>Stappiaceae</taxon>
        <taxon>Roseibium</taxon>
    </lineage>
</organism>
<comment type="pathway">
    <text evidence="2">Cofactor biosynthesis; ubiquinone biosynthesis.</text>
</comment>
<feature type="region of interest" description="Disordered" evidence="8">
    <location>
        <begin position="389"/>
        <end position="409"/>
    </location>
</feature>
<dbReference type="NCBIfam" id="TIGR01988">
    <property type="entry name" value="Ubi-OHases"/>
    <property type="match status" value="1"/>
</dbReference>
<evidence type="ECO:0000256" key="1">
    <source>
        <dbReference type="ARBA" id="ARBA00001974"/>
    </source>
</evidence>
<dbReference type="InterPro" id="IPR002938">
    <property type="entry name" value="FAD-bd"/>
</dbReference>
<dbReference type="EMBL" id="JALNMJ010000002">
    <property type="protein sequence ID" value="MCK7611408.1"/>
    <property type="molecule type" value="Genomic_DNA"/>
</dbReference>
<dbReference type="InterPro" id="IPR010971">
    <property type="entry name" value="UbiH/COQ6"/>
</dbReference>
<feature type="domain" description="FAD-binding" evidence="9">
    <location>
        <begin position="11"/>
        <end position="340"/>
    </location>
</feature>
<dbReference type="NCBIfam" id="NF005691">
    <property type="entry name" value="PRK07494.1"/>
    <property type="match status" value="1"/>
</dbReference>
<dbReference type="SUPFAM" id="SSF51905">
    <property type="entry name" value="FAD/NAD(P)-binding domain"/>
    <property type="match status" value="1"/>
</dbReference>
<keyword evidence="5" id="KW-0274">FAD</keyword>
<evidence type="ECO:0000259" key="9">
    <source>
        <dbReference type="Pfam" id="PF01494"/>
    </source>
</evidence>
<name>A0ABT0GPQ6_9HYPH</name>
<protein>
    <submittedName>
        <fullName evidence="10">UbiH/UbiF family hydroxylase</fullName>
    </submittedName>
</protein>
<evidence type="ECO:0000256" key="7">
    <source>
        <dbReference type="ARBA" id="ARBA00023033"/>
    </source>
</evidence>
<dbReference type="Pfam" id="PF01494">
    <property type="entry name" value="FAD_binding_3"/>
    <property type="match status" value="1"/>
</dbReference>
<dbReference type="InterPro" id="IPR051205">
    <property type="entry name" value="UbiH/COQ6_monooxygenase"/>
</dbReference>
<dbReference type="PANTHER" id="PTHR43876:SF7">
    <property type="entry name" value="UBIQUINONE BIOSYNTHESIS MONOOXYGENASE COQ6, MITOCHONDRIAL"/>
    <property type="match status" value="1"/>
</dbReference>
<reference evidence="10" key="1">
    <citation type="submission" date="2022-04" db="EMBL/GenBank/DDBJ databases">
        <title>Roseibium sp. CAU 1639 isolated from mud.</title>
        <authorList>
            <person name="Kim W."/>
        </authorList>
    </citation>
    <scope>NUCLEOTIDE SEQUENCE</scope>
    <source>
        <strain evidence="10">CAU 1639</strain>
    </source>
</reference>
<dbReference type="PANTHER" id="PTHR43876">
    <property type="entry name" value="UBIQUINONE BIOSYNTHESIS MONOOXYGENASE COQ6, MITOCHONDRIAL"/>
    <property type="match status" value="1"/>
</dbReference>
<dbReference type="InterPro" id="IPR036188">
    <property type="entry name" value="FAD/NAD-bd_sf"/>
</dbReference>
<comment type="cofactor">
    <cofactor evidence="1">
        <name>FAD</name>
        <dbReference type="ChEBI" id="CHEBI:57692"/>
    </cofactor>
</comment>